<dbReference type="GO" id="GO:0004592">
    <property type="term" value="F:pantoate-beta-alanine ligase activity"/>
    <property type="evidence" value="ECO:0007669"/>
    <property type="project" value="UniProtKB-UniRule"/>
</dbReference>
<dbReference type="RefSeq" id="WP_151693602.1">
    <property type="nucleotide sequence ID" value="NZ_BMGX01000001.1"/>
</dbReference>
<dbReference type="EC" id="6.3.2.1" evidence="8"/>
<dbReference type="HAMAP" id="MF_00158">
    <property type="entry name" value="PanC"/>
    <property type="match status" value="1"/>
</dbReference>
<evidence type="ECO:0000256" key="3">
    <source>
        <dbReference type="ARBA" id="ARBA00022598"/>
    </source>
</evidence>
<comment type="caution">
    <text evidence="8">Lacks conserved residue(s) required for the propagation of feature annotation.</text>
</comment>
<name>A0A6L3ZFK1_9FLAO</name>
<protein>
    <recommendedName>
        <fullName evidence="8">Pantothenate synthetase</fullName>
        <shortName evidence="8">PS</shortName>
        <ecNumber evidence="8">6.3.2.1</ecNumber>
    </recommendedName>
    <alternativeName>
        <fullName evidence="8">Pantoate--beta-alanine ligase</fullName>
    </alternativeName>
    <alternativeName>
        <fullName evidence="8">Pantoate-activating enzyme</fullName>
    </alternativeName>
</protein>
<evidence type="ECO:0000256" key="4">
    <source>
        <dbReference type="ARBA" id="ARBA00022655"/>
    </source>
</evidence>
<proteinExistence type="inferred from homology"/>
<comment type="function">
    <text evidence="8">Catalyzes the condensation of pantoate with beta-alanine in an ATP-dependent reaction via a pantoyl-adenylate intermediate.</text>
</comment>
<evidence type="ECO:0000256" key="6">
    <source>
        <dbReference type="ARBA" id="ARBA00022840"/>
    </source>
</evidence>
<feature type="binding site" evidence="8">
    <location>
        <begin position="190"/>
        <end position="193"/>
    </location>
    <ligand>
        <name>ATP</name>
        <dbReference type="ChEBI" id="CHEBI:30616"/>
    </ligand>
</feature>
<feature type="binding site" evidence="8">
    <location>
        <position position="66"/>
    </location>
    <ligand>
        <name>beta-alanine</name>
        <dbReference type="ChEBI" id="CHEBI:57966"/>
    </ligand>
</feature>
<dbReference type="Gene3D" id="3.40.50.620">
    <property type="entry name" value="HUPs"/>
    <property type="match status" value="1"/>
</dbReference>
<evidence type="ECO:0000256" key="8">
    <source>
        <dbReference type="HAMAP-Rule" id="MF_00158"/>
    </source>
</evidence>
<dbReference type="UniPathway" id="UPA00028">
    <property type="reaction ID" value="UER00005"/>
</dbReference>
<dbReference type="GO" id="GO:0015940">
    <property type="term" value="P:pantothenate biosynthetic process"/>
    <property type="evidence" value="ECO:0007669"/>
    <property type="project" value="UniProtKB-UniRule"/>
</dbReference>
<feature type="binding site" evidence="8">
    <location>
        <begin position="35"/>
        <end position="42"/>
    </location>
    <ligand>
        <name>ATP</name>
        <dbReference type="ChEBI" id="CHEBI:30616"/>
    </ligand>
</feature>
<dbReference type="InterPro" id="IPR003721">
    <property type="entry name" value="Pantoate_ligase"/>
</dbReference>
<dbReference type="PANTHER" id="PTHR21299:SF1">
    <property type="entry name" value="PANTOATE--BETA-ALANINE LIGASE"/>
    <property type="match status" value="1"/>
</dbReference>
<dbReference type="AlphaFoldDB" id="A0A6L3ZFK1"/>
<comment type="subcellular location">
    <subcellularLocation>
        <location evidence="8">Cytoplasm</location>
    </subcellularLocation>
</comment>
<dbReference type="NCBIfam" id="TIGR00125">
    <property type="entry name" value="cyt_tran_rel"/>
    <property type="match status" value="1"/>
</dbReference>
<feature type="active site" description="Proton donor" evidence="8">
    <location>
        <position position="42"/>
    </location>
</feature>
<dbReference type="InterPro" id="IPR014729">
    <property type="entry name" value="Rossmann-like_a/b/a_fold"/>
</dbReference>
<dbReference type="PANTHER" id="PTHR21299">
    <property type="entry name" value="CYTIDYLATE KINASE/PANTOATE-BETA-ALANINE LIGASE"/>
    <property type="match status" value="1"/>
</dbReference>
<comment type="miscellaneous">
    <text evidence="8">The reaction proceeds by a bi uni uni bi ping pong mechanism.</text>
</comment>
<gene>
    <name evidence="8" type="primary">panC</name>
    <name evidence="9" type="ORF">F8C82_10835</name>
</gene>
<sequence length="285" mass="32056">MQHDSTYQMHIFRTREELSNYIESQDGRVGFVPTMGALHDGHLQLVAQAKAISDIVVVSVFVNPTQFNNPRDLERYPRDEEGDSKKLESAGCDVVWFPKVDELYPDEVESDFYDLGHLEDVMEGEFRPGHFQGVATIVDRLFQSVNPDVAIFGEKDYQQVAVIKRMTSLKNHPVEIVVSPTKRESSGLAMSSRNMLLEPVFKEAAVAIYQAMNAIRATKDERSVSDSVTMANEAISAAGLRPEYIVIADEDSLEPLEKWENSERPRVFVAAYAGEVRLIDNLSLN</sequence>
<evidence type="ECO:0000256" key="1">
    <source>
        <dbReference type="ARBA" id="ARBA00004990"/>
    </source>
</evidence>
<comment type="subunit">
    <text evidence="8">Homodimer.</text>
</comment>
<keyword evidence="4 8" id="KW-0566">Pantothenate biosynthesis</keyword>
<dbReference type="Pfam" id="PF02569">
    <property type="entry name" value="Pantoate_ligase"/>
    <property type="match status" value="1"/>
</dbReference>
<dbReference type="GO" id="GO:0005829">
    <property type="term" value="C:cytosol"/>
    <property type="evidence" value="ECO:0007669"/>
    <property type="project" value="TreeGrafter"/>
</dbReference>
<feature type="binding site" evidence="8">
    <location>
        <position position="66"/>
    </location>
    <ligand>
        <name>(R)-pantoate</name>
        <dbReference type="ChEBI" id="CHEBI:15980"/>
    </ligand>
</feature>
<keyword evidence="10" id="KW-1185">Reference proteome</keyword>
<dbReference type="GO" id="GO:0005524">
    <property type="term" value="F:ATP binding"/>
    <property type="evidence" value="ECO:0007669"/>
    <property type="project" value="UniProtKB-KW"/>
</dbReference>
<comment type="caution">
    <text evidence="9">The sequence shown here is derived from an EMBL/GenBank/DDBJ whole genome shotgun (WGS) entry which is preliminary data.</text>
</comment>
<keyword evidence="8" id="KW-0963">Cytoplasm</keyword>
<evidence type="ECO:0000256" key="5">
    <source>
        <dbReference type="ARBA" id="ARBA00022741"/>
    </source>
</evidence>
<dbReference type="Proteomes" id="UP000484164">
    <property type="component" value="Unassembled WGS sequence"/>
</dbReference>
<feature type="binding site" evidence="8">
    <location>
        <begin position="153"/>
        <end position="156"/>
    </location>
    <ligand>
        <name>ATP</name>
        <dbReference type="ChEBI" id="CHEBI:30616"/>
    </ligand>
</feature>
<organism evidence="9 10">
    <name type="scientific">Phaeocystidibacter marisrubri</name>
    <dbReference type="NCBI Taxonomy" id="1577780"/>
    <lineage>
        <taxon>Bacteria</taxon>
        <taxon>Pseudomonadati</taxon>
        <taxon>Bacteroidota</taxon>
        <taxon>Flavobacteriia</taxon>
        <taxon>Flavobacteriales</taxon>
        <taxon>Phaeocystidibacteraceae</taxon>
        <taxon>Phaeocystidibacter</taxon>
    </lineage>
</organism>
<feature type="binding site" evidence="8">
    <location>
        <position position="159"/>
    </location>
    <ligand>
        <name>(R)-pantoate</name>
        <dbReference type="ChEBI" id="CHEBI:15980"/>
    </ligand>
</feature>
<evidence type="ECO:0000313" key="10">
    <source>
        <dbReference type="Proteomes" id="UP000484164"/>
    </source>
</evidence>
<dbReference type="NCBIfam" id="TIGR00018">
    <property type="entry name" value="panC"/>
    <property type="match status" value="1"/>
</dbReference>
<reference evidence="9 10" key="1">
    <citation type="submission" date="2019-10" db="EMBL/GenBank/DDBJ databases">
        <title>Genome sequence of Phaeocystidibacter marisrubri JCM30614 (type strain).</title>
        <authorList>
            <person name="Bowman J.P."/>
        </authorList>
    </citation>
    <scope>NUCLEOTIDE SEQUENCE [LARGE SCALE GENOMIC DNA]</scope>
    <source>
        <strain evidence="9 10">JCM 30614</strain>
    </source>
</reference>
<dbReference type="CDD" id="cd00560">
    <property type="entry name" value="PanC"/>
    <property type="match status" value="1"/>
</dbReference>
<comment type="catalytic activity">
    <reaction evidence="7 8">
        <text>(R)-pantoate + beta-alanine + ATP = (R)-pantothenate + AMP + diphosphate + H(+)</text>
        <dbReference type="Rhea" id="RHEA:10912"/>
        <dbReference type="ChEBI" id="CHEBI:15378"/>
        <dbReference type="ChEBI" id="CHEBI:15980"/>
        <dbReference type="ChEBI" id="CHEBI:29032"/>
        <dbReference type="ChEBI" id="CHEBI:30616"/>
        <dbReference type="ChEBI" id="CHEBI:33019"/>
        <dbReference type="ChEBI" id="CHEBI:57966"/>
        <dbReference type="ChEBI" id="CHEBI:456215"/>
        <dbReference type="EC" id="6.3.2.1"/>
    </reaction>
</comment>
<dbReference type="EMBL" id="WBVQ01000002">
    <property type="protein sequence ID" value="KAB2816174.1"/>
    <property type="molecule type" value="Genomic_DNA"/>
</dbReference>
<dbReference type="InterPro" id="IPR042176">
    <property type="entry name" value="Pantoate_ligase_C"/>
</dbReference>
<keyword evidence="3 8" id="KW-0436">Ligase</keyword>
<dbReference type="InterPro" id="IPR004821">
    <property type="entry name" value="Cyt_trans-like"/>
</dbReference>
<dbReference type="SUPFAM" id="SSF52374">
    <property type="entry name" value="Nucleotidylyl transferase"/>
    <property type="match status" value="1"/>
</dbReference>
<comment type="pathway">
    <text evidence="1 8">Cofactor biosynthesis; (R)-pantothenate biosynthesis; (R)-pantothenate from (R)-pantoate and beta-alanine: step 1/1.</text>
</comment>
<evidence type="ECO:0000256" key="2">
    <source>
        <dbReference type="ARBA" id="ARBA00009256"/>
    </source>
</evidence>
<comment type="similarity">
    <text evidence="2 8">Belongs to the pantothenate synthetase family.</text>
</comment>
<dbReference type="OrthoDB" id="9773087at2"/>
<evidence type="ECO:0000313" key="9">
    <source>
        <dbReference type="EMBL" id="KAB2816174.1"/>
    </source>
</evidence>
<keyword evidence="5 8" id="KW-0547">Nucleotide-binding</keyword>
<evidence type="ECO:0000256" key="7">
    <source>
        <dbReference type="ARBA" id="ARBA00048258"/>
    </source>
</evidence>
<keyword evidence="6 8" id="KW-0067">ATP-binding</keyword>
<accession>A0A6L3ZFK1</accession>
<dbReference type="Gene3D" id="3.30.1300.10">
    <property type="entry name" value="Pantoate-beta-alanine ligase, C-terminal domain"/>
    <property type="match status" value="1"/>
</dbReference>